<name>A0A6J7RCI5_9ZZZZ</name>
<evidence type="ECO:0000313" key="9">
    <source>
        <dbReference type="EMBL" id="CAB5026455.1"/>
    </source>
</evidence>
<evidence type="ECO:0000313" key="8">
    <source>
        <dbReference type="EMBL" id="CAB4993399.1"/>
    </source>
</evidence>
<dbReference type="EMBL" id="CAFAAN010000008">
    <property type="protein sequence ID" value="CAB4807074.1"/>
    <property type="molecule type" value="Genomic_DNA"/>
</dbReference>
<sequence length="371" mass="40607">MKKAFLTLIATFFLFGSLPAASADTTVIYLKSKPHQLFDGTFRNDELAADLLSMGRLGTPLEQKRKGSRTWIIDAQLLDEVADMADGYKLVNKESAAGELAAKEWLTRLLLATSGDRVIALPYGNPDIDLAKRSAPSELRLYYAYGAERVSFHLNRSVAVESDSGWSTGKSRLSPVLRKKYKQNRQALTALSTIVSADEVRAQRAKLAILLSPSLNKKDREFFSYDATDGVENTLSKLRVTSGKYQITSQSGKVPVTVINGFSVPVKINIQVTPLNSRVQVSDISALTIPANARTQLALPFTVIAPGATTILAQITNTDGEFVGASARLTLNITIFDSRVTWFTVGAAILLFVAAITQTIRRIRKGRHENK</sequence>
<dbReference type="EMBL" id="CAEZYT010000033">
    <property type="protein sequence ID" value="CAB4736211.1"/>
    <property type="molecule type" value="Genomic_DNA"/>
</dbReference>
<dbReference type="EMBL" id="CAEZUM010000009">
    <property type="protein sequence ID" value="CAB4594238.1"/>
    <property type="molecule type" value="Genomic_DNA"/>
</dbReference>
<keyword evidence="1" id="KW-1133">Transmembrane helix</keyword>
<dbReference type="InterPro" id="IPR046112">
    <property type="entry name" value="DUF6049"/>
</dbReference>
<evidence type="ECO:0000313" key="7">
    <source>
        <dbReference type="EMBL" id="CAB4960987.1"/>
    </source>
</evidence>
<dbReference type="EMBL" id="CAFBNM010000015">
    <property type="protein sequence ID" value="CAB4960987.1"/>
    <property type="molecule type" value="Genomic_DNA"/>
</dbReference>
<evidence type="ECO:0000313" key="2">
    <source>
        <dbReference type="EMBL" id="CAB4594238.1"/>
    </source>
</evidence>
<dbReference type="EMBL" id="CAFBOO010000014">
    <property type="protein sequence ID" value="CAB4993399.1"/>
    <property type="molecule type" value="Genomic_DNA"/>
</dbReference>
<evidence type="ECO:0000313" key="4">
    <source>
        <dbReference type="EMBL" id="CAB4755186.1"/>
    </source>
</evidence>
<evidence type="ECO:0000256" key="1">
    <source>
        <dbReference type="SAM" id="Phobius"/>
    </source>
</evidence>
<dbReference type="EMBL" id="CAFBPO010000016">
    <property type="protein sequence ID" value="CAB5026455.1"/>
    <property type="molecule type" value="Genomic_DNA"/>
</dbReference>
<feature type="transmembrane region" description="Helical" evidence="1">
    <location>
        <begin position="340"/>
        <end position="360"/>
    </location>
</feature>
<dbReference type="EMBL" id="CAFAZW010000020">
    <property type="protein sequence ID" value="CAB4843947.1"/>
    <property type="molecule type" value="Genomic_DNA"/>
</dbReference>
<evidence type="ECO:0000313" key="3">
    <source>
        <dbReference type="EMBL" id="CAB4736211.1"/>
    </source>
</evidence>
<keyword evidence="1" id="KW-0472">Membrane</keyword>
<accession>A0A6J7RCI5</accession>
<protein>
    <submittedName>
        <fullName evidence="9">Unannotated protein</fullName>
    </submittedName>
</protein>
<dbReference type="Pfam" id="PF19516">
    <property type="entry name" value="DUF6049"/>
    <property type="match status" value="1"/>
</dbReference>
<proteinExistence type="predicted"/>
<reference evidence="9" key="1">
    <citation type="submission" date="2020-05" db="EMBL/GenBank/DDBJ databases">
        <authorList>
            <person name="Chiriac C."/>
            <person name="Salcher M."/>
            <person name="Ghai R."/>
            <person name="Kavagutti S V."/>
        </authorList>
    </citation>
    <scope>NUCLEOTIDE SEQUENCE</scope>
</reference>
<evidence type="ECO:0000313" key="6">
    <source>
        <dbReference type="EMBL" id="CAB4843947.1"/>
    </source>
</evidence>
<dbReference type="AlphaFoldDB" id="A0A6J7RCI5"/>
<dbReference type="EMBL" id="CAEZZH010000007">
    <property type="protein sequence ID" value="CAB4755186.1"/>
    <property type="molecule type" value="Genomic_DNA"/>
</dbReference>
<organism evidence="9">
    <name type="scientific">freshwater metagenome</name>
    <dbReference type="NCBI Taxonomy" id="449393"/>
    <lineage>
        <taxon>unclassified sequences</taxon>
        <taxon>metagenomes</taxon>
        <taxon>ecological metagenomes</taxon>
    </lineage>
</organism>
<keyword evidence="1" id="KW-0812">Transmembrane</keyword>
<evidence type="ECO:0000313" key="5">
    <source>
        <dbReference type="EMBL" id="CAB4807074.1"/>
    </source>
</evidence>
<gene>
    <name evidence="2" type="ORF">UFOPK1824_00250</name>
    <name evidence="3" type="ORF">UFOPK2772_00686</name>
    <name evidence="4" type="ORF">UFOPK2850_00709</name>
    <name evidence="5" type="ORF">UFOPK3027_01049</name>
    <name evidence="6" type="ORF">UFOPK3256_01175</name>
    <name evidence="7" type="ORF">UFOPK3827_01238</name>
    <name evidence="8" type="ORF">UFOPK3982_01317</name>
    <name evidence="9" type="ORF">UFOPK4120_01197</name>
</gene>